<organism evidence="6 7">
    <name type="scientific">Cellulomonas cellasea DSM 20118</name>
    <dbReference type="NCBI Taxonomy" id="1408250"/>
    <lineage>
        <taxon>Bacteria</taxon>
        <taxon>Bacillati</taxon>
        <taxon>Actinomycetota</taxon>
        <taxon>Actinomycetes</taxon>
        <taxon>Micrococcales</taxon>
        <taxon>Cellulomonadaceae</taxon>
        <taxon>Cellulomonas</taxon>
    </lineage>
</organism>
<evidence type="ECO:0000313" key="6">
    <source>
        <dbReference type="EMBL" id="KGM03693.1"/>
    </source>
</evidence>
<name>A0A0A0BC04_9CELL</name>
<dbReference type="STRING" id="1408250.Q760_15700"/>
<dbReference type="EMBL" id="AXNT01000007">
    <property type="protein sequence ID" value="KGM03693.1"/>
    <property type="molecule type" value="Genomic_DNA"/>
</dbReference>
<feature type="domain" description="Aerobactin siderophore biosynthesis IucA/IucC N-terminal" evidence="4">
    <location>
        <begin position="193"/>
        <end position="441"/>
    </location>
</feature>
<dbReference type="PANTHER" id="PTHR34384">
    <property type="entry name" value="L-2,3-DIAMINOPROPANOATE--CITRATE LIGASE"/>
    <property type="match status" value="1"/>
</dbReference>
<sequence length="644" mass="69336">MTLTDTTTPVPAPDAPTAARPSAAPAPSPMPGQRLDPAAHLRPETMAVAHRHLVAKALAEFSHERLLAPVPDAAHPGAAPESHPAGPSSSTRPAPAAPYRVALEGGRVVYRFRARRTALEHWAVDEASLTRDVDGTPAPLDALDLVLELQPLLGIPDALLAVYLEELSSTLASAAYKAHHGGPAVAELLGADLATVERAMTEGHPGFVANNGRIGFGVGEHAAYSPEAAAPVRLVWLAVRRGSSHLALGAEVDEDAFYRAELGGAALDRFAAHLRTLGLDAADYRYLPVHPWQWEHRVAITFAADVARRDLVLLGEGDDEYQAQQSIRTLLNRSRPDRDYVKVALAIQNMGFLRGLSPAYMRATPAINDWVAELVAGDPTLVEAGFRVLREHVSIGYTGDVYHRTEKPSAHRKMLAALWRESPVPRVEPGQHLATMASLLHRDAAGDAFVTALVGASGLGAHEWVRRYLHAYLRPLVHCLRAHDLAFMPHGENLILVLDGHAVAGAFMKDIGEEIAVLSDRPLPDDVARVRAVVDDEEKALAIFTDVFDGFFRHLAAILDADGVLPEGEFWALVGECVDRHAADHPGLTSGVDLRAPRFAHSCLNRLQLRNTLQMVDLTDQSGSLIYAGTLANPIARDAVVAAS</sequence>
<feature type="domain" description="Aerobactin siderophore biosynthesis IucA/IucC-like C-terminal" evidence="5">
    <location>
        <begin position="463"/>
        <end position="612"/>
    </location>
</feature>
<dbReference type="PANTHER" id="PTHR34384:SF6">
    <property type="entry name" value="STAPHYLOFERRIN B SYNTHASE"/>
    <property type="match status" value="1"/>
</dbReference>
<feature type="region of interest" description="Disordered" evidence="3">
    <location>
        <begin position="1"/>
        <end position="41"/>
    </location>
</feature>
<feature type="region of interest" description="Disordered" evidence="3">
    <location>
        <begin position="71"/>
        <end position="96"/>
    </location>
</feature>
<protein>
    <submittedName>
        <fullName evidence="6">IucA/IucC family protein</fullName>
    </submittedName>
</protein>
<comment type="caution">
    <text evidence="6">The sequence shown here is derived from an EMBL/GenBank/DDBJ whole genome shotgun (WGS) entry which is preliminary data.</text>
</comment>
<evidence type="ECO:0000259" key="5">
    <source>
        <dbReference type="Pfam" id="PF06276"/>
    </source>
</evidence>
<gene>
    <name evidence="6" type="ORF">Q760_15700</name>
</gene>
<dbReference type="RefSeq" id="WP_084142434.1">
    <property type="nucleotide sequence ID" value="NZ_AXNT01000007.1"/>
</dbReference>
<dbReference type="InterPro" id="IPR037455">
    <property type="entry name" value="LucA/IucC-like"/>
</dbReference>
<comment type="similarity">
    <text evidence="2">Belongs to the IucA/IucC family.</text>
</comment>
<comment type="pathway">
    <text evidence="1">Siderophore biosynthesis.</text>
</comment>
<feature type="compositionally biased region" description="Low complexity" evidence="3">
    <location>
        <begin position="84"/>
        <end position="96"/>
    </location>
</feature>
<evidence type="ECO:0000313" key="7">
    <source>
        <dbReference type="Proteomes" id="UP000029833"/>
    </source>
</evidence>
<accession>A0A0A0BC04</accession>
<reference evidence="6 7" key="1">
    <citation type="submission" date="2013-10" db="EMBL/GenBank/DDBJ databases">
        <authorList>
            <person name="Wang G."/>
            <person name="Zhuang W."/>
        </authorList>
    </citation>
    <scope>NUCLEOTIDE SEQUENCE [LARGE SCALE GENOMIC DNA]</scope>
    <source>
        <strain evidence="6 7">DSM 20118</strain>
    </source>
</reference>
<evidence type="ECO:0000256" key="1">
    <source>
        <dbReference type="ARBA" id="ARBA00004924"/>
    </source>
</evidence>
<proteinExistence type="inferred from homology"/>
<dbReference type="Gene3D" id="6.10.250.3370">
    <property type="match status" value="1"/>
</dbReference>
<feature type="compositionally biased region" description="Low complexity" evidence="3">
    <location>
        <begin position="1"/>
        <end position="23"/>
    </location>
</feature>
<dbReference type="InterPro" id="IPR022770">
    <property type="entry name" value="IucA/IucC-like_C"/>
</dbReference>
<dbReference type="AlphaFoldDB" id="A0A0A0BC04"/>
<dbReference type="Gene3D" id="1.10.510.40">
    <property type="match status" value="1"/>
</dbReference>
<dbReference type="GO" id="GO:0016881">
    <property type="term" value="F:acid-amino acid ligase activity"/>
    <property type="evidence" value="ECO:0007669"/>
    <property type="project" value="UniProtKB-ARBA"/>
</dbReference>
<dbReference type="Proteomes" id="UP000029833">
    <property type="component" value="Unassembled WGS sequence"/>
</dbReference>
<dbReference type="Gene3D" id="3.30.310.280">
    <property type="match status" value="1"/>
</dbReference>
<dbReference type="InterPro" id="IPR007310">
    <property type="entry name" value="Aerobactin_biosyn_IucA/IucC_N"/>
</dbReference>
<dbReference type="GO" id="GO:0019290">
    <property type="term" value="P:siderophore biosynthetic process"/>
    <property type="evidence" value="ECO:0007669"/>
    <property type="project" value="InterPro"/>
</dbReference>
<evidence type="ECO:0000256" key="3">
    <source>
        <dbReference type="SAM" id="MobiDB-lite"/>
    </source>
</evidence>
<dbReference type="Pfam" id="PF04183">
    <property type="entry name" value="IucA_IucC"/>
    <property type="match status" value="1"/>
</dbReference>
<evidence type="ECO:0000259" key="4">
    <source>
        <dbReference type="Pfam" id="PF04183"/>
    </source>
</evidence>
<keyword evidence="7" id="KW-1185">Reference proteome</keyword>
<evidence type="ECO:0000256" key="2">
    <source>
        <dbReference type="ARBA" id="ARBA00007832"/>
    </source>
</evidence>
<dbReference type="Pfam" id="PF06276">
    <property type="entry name" value="FhuF"/>
    <property type="match status" value="1"/>
</dbReference>